<name>A0A3R9E7I2_9PSEU</name>
<accession>A0A3R9E7I2</accession>
<organism evidence="1 2">
    <name type="scientific">Amycolatopsis eburnea</name>
    <dbReference type="NCBI Taxonomy" id="2267691"/>
    <lineage>
        <taxon>Bacteria</taxon>
        <taxon>Bacillati</taxon>
        <taxon>Actinomycetota</taxon>
        <taxon>Actinomycetes</taxon>
        <taxon>Pseudonocardiales</taxon>
        <taxon>Pseudonocardiaceae</taxon>
        <taxon>Amycolatopsis</taxon>
    </lineage>
</organism>
<dbReference type="AlphaFoldDB" id="A0A3R9E7I2"/>
<protein>
    <submittedName>
        <fullName evidence="1">Uncharacterized protein</fullName>
    </submittedName>
</protein>
<proteinExistence type="predicted"/>
<reference evidence="1 2" key="1">
    <citation type="submission" date="2018-12" db="EMBL/GenBank/DDBJ databases">
        <title>Amycolatopsis eburnea sp. nov. actinomycete associate with arbuscular mycorrhiza fungal spore.</title>
        <authorList>
            <person name="Lumyong S."/>
            <person name="Chaiya L."/>
        </authorList>
    </citation>
    <scope>NUCLEOTIDE SEQUENCE [LARGE SCALE GENOMIC DNA]</scope>
    <source>
        <strain evidence="1 2">GLM-1</strain>
    </source>
</reference>
<comment type="caution">
    <text evidence="1">The sequence shown here is derived from an EMBL/GenBank/DDBJ whole genome shotgun (WGS) entry which is preliminary data.</text>
</comment>
<dbReference type="RefSeq" id="WP_125306759.1">
    <property type="nucleotide sequence ID" value="NZ_RSEC01000024.1"/>
</dbReference>
<dbReference type="Proteomes" id="UP000267081">
    <property type="component" value="Unassembled WGS sequence"/>
</dbReference>
<dbReference type="EMBL" id="RSEC01000024">
    <property type="protein sequence ID" value="RSD22812.1"/>
    <property type="molecule type" value="Genomic_DNA"/>
</dbReference>
<evidence type="ECO:0000313" key="2">
    <source>
        <dbReference type="Proteomes" id="UP000267081"/>
    </source>
</evidence>
<sequence>MIDFMESLGGWAGALTILLGAILGVLVQKSWDNHLGKALPVWRSKMRSRLDSARGRTLAVGLRRPSPGAVLPAYFRQQETQVDLAIFELSLRPNVPVMDLLYLEYLRARLADNSIKKAVIVPWSGWRDTANAEGERKIQRNIASIFGRLTERVTVVTADMLQQHAGSVFENHFFEVVGNLGNSEFLRNASAVMGYRFRSYHDINQGHPETHQARSIVEHTVRGWLIAKYVECEFLSKPGGPQKVASIMWERELTKLLLLRNLLESHPELEYSLILGTSVTYRRRMRSHPVPTFADSALTAFGDMDHQHDLIRRKSRAEVRRTNQVLTDILATRSTLSDLAVWGANPDGVPDLRLRGDAKATMRSMRRIRALYGTAD</sequence>
<gene>
    <name evidence="1" type="ORF">EIY87_06555</name>
</gene>
<evidence type="ECO:0000313" key="1">
    <source>
        <dbReference type="EMBL" id="RSD22812.1"/>
    </source>
</evidence>
<keyword evidence="2" id="KW-1185">Reference proteome</keyword>